<sequence length="165" mass="17759">MRGGADIIPDVEEVSQIQKNNIHKGGKVVAQRGRSRKRGGRSHSSKLSAPKFMLLAEAVREGGIKQRRKRKGAQCAAVQSGSQVSGEGTQSNMVLSGYAISVVPETIDGLNLEVVLPGRGLTPTSGIDLLLNEENENHELLGVQHNAEAAKLLHLQQQVGFNYDE</sequence>
<evidence type="ECO:0000313" key="2">
    <source>
        <dbReference type="EMBL" id="MCI27053.1"/>
    </source>
</evidence>
<dbReference type="Proteomes" id="UP000265520">
    <property type="component" value="Unassembled WGS sequence"/>
</dbReference>
<feature type="compositionally biased region" description="Basic residues" evidence="1">
    <location>
        <begin position="33"/>
        <end position="44"/>
    </location>
</feature>
<dbReference type="AlphaFoldDB" id="A0A392QRN5"/>
<keyword evidence="3" id="KW-1185">Reference proteome</keyword>
<dbReference type="EMBL" id="LXQA010157092">
    <property type="protein sequence ID" value="MCI27053.1"/>
    <property type="molecule type" value="Genomic_DNA"/>
</dbReference>
<organism evidence="2 3">
    <name type="scientific">Trifolium medium</name>
    <dbReference type="NCBI Taxonomy" id="97028"/>
    <lineage>
        <taxon>Eukaryota</taxon>
        <taxon>Viridiplantae</taxon>
        <taxon>Streptophyta</taxon>
        <taxon>Embryophyta</taxon>
        <taxon>Tracheophyta</taxon>
        <taxon>Spermatophyta</taxon>
        <taxon>Magnoliopsida</taxon>
        <taxon>eudicotyledons</taxon>
        <taxon>Gunneridae</taxon>
        <taxon>Pentapetalae</taxon>
        <taxon>rosids</taxon>
        <taxon>fabids</taxon>
        <taxon>Fabales</taxon>
        <taxon>Fabaceae</taxon>
        <taxon>Papilionoideae</taxon>
        <taxon>50 kb inversion clade</taxon>
        <taxon>NPAAA clade</taxon>
        <taxon>Hologalegina</taxon>
        <taxon>IRL clade</taxon>
        <taxon>Trifolieae</taxon>
        <taxon>Trifolium</taxon>
    </lineage>
</organism>
<reference evidence="2 3" key="1">
    <citation type="journal article" date="2018" name="Front. Plant Sci.">
        <title>Red Clover (Trifolium pratense) and Zigzag Clover (T. medium) - A Picture of Genomic Similarities and Differences.</title>
        <authorList>
            <person name="Dluhosova J."/>
            <person name="Istvanek J."/>
            <person name="Nedelnik J."/>
            <person name="Repkova J."/>
        </authorList>
    </citation>
    <scope>NUCLEOTIDE SEQUENCE [LARGE SCALE GENOMIC DNA]</scope>
    <source>
        <strain evidence="3">cv. 10/8</strain>
        <tissue evidence="2">Leaf</tissue>
    </source>
</reference>
<feature type="non-terminal residue" evidence="2">
    <location>
        <position position="165"/>
    </location>
</feature>
<accession>A0A392QRN5</accession>
<name>A0A392QRN5_9FABA</name>
<evidence type="ECO:0000313" key="3">
    <source>
        <dbReference type="Proteomes" id="UP000265520"/>
    </source>
</evidence>
<protein>
    <submittedName>
        <fullName evidence="2">Uncharacterized protein</fullName>
    </submittedName>
</protein>
<evidence type="ECO:0000256" key="1">
    <source>
        <dbReference type="SAM" id="MobiDB-lite"/>
    </source>
</evidence>
<feature type="compositionally biased region" description="Polar residues" evidence="1">
    <location>
        <begin position="77"/>
        <end position="87"/>
    </location>
</feature>
<feature type="region of interest" description="Disordered" evidence="1">
    <location>
        <begin position="22"/>
        <end position="47"/>
    </location>
</feature>
<feature type="region of interest" description="Disordered" evidence="1">
    <location>
        <begin position="65"/>
        <end position="87"/>
    </location>
</feature>
<proteinExistence type="predicted"/>
<comment type="caution">
    <text evidence="2">The sequence shown here is derived from an EMBL/GenBank/DDBJ whole genome shotgun (WGS) entry which is preliminary data.</text>
</comment>